<evidence type="ECO:0008006" key="7">
    <source>
        <dbReference type="Google" id="ProtNLM"/>
    </source>
</evidence>
<dbReference type="Proteomes" id="UP000825935">
    <property type="component" value="Chromosome 1"/>
</dbReference>
<name>A0A8T2VII5_CERRI</name>
<feature type="region of interest" description="Disordered" evidence="2">
    <location>
        <begin position="897"/>
        <end position="924"/>
    </location>
</feature>
<comment type="caution">
    <text evidence="5">The sequence shown here is derived from an EMBL/GenBank/DDBJ whole genome shotgun (WGS) entry which is preliminary data.</text>
</comment>
<evidence type="ECO:0000256" key="2">
    <source>
        <dbReference type="SAM" id="MobiDB-lite"/>
    </source>
</evidence>
<dbReference type="InterPro" id="IPR022175">
    <property type="entry name" value="BCAS3_dom"/>
</dbReference>
<dbReference type="InterPro" id="IPR045142">
    <property type="entry name" value="BCAS3-like"/>
</dbReference>
<feature type="compositionally biased region" description="Polar residues" evidence="2">
    <location>
        <begin position="898"/>
        <end position="915"/>
    </location>
</feature>
<dbReference type="SUPFAM" id="SSF50978">
    <property type="entry name" value="WD40 repeat-like"/>
    <property type="match status" value="1"/>
</dbReference>
<dbReference type="GO" id="GO:0006914">
    <property type="term" value="P:autophagy"/>
    <property type="evidence" value="ECO:0007669"/>
    <property type="project" value="InterPro"/>
</dbReference>
<dbReference type="InterPro" id="IPR001680">
    <property type="entry name" value="WD40_rpt"/>
</dbReference>
<dbReference type="AlphaFoldDB" id="A0A8T2VII5"/>
<feature type="domain" description="BCAS3 WD40" evidence="4">
    <location>
        <begin position="79"/>
        <end position="263"/>
    </location>
</feature>
<sequence>MNNGSALSRSPRAGRSNGFFPNSFRAIFRSASSLASTVRSAGTSVATTISSASDDRQREQVQWASFDTLELGPGLSQKVLLLTYLNGFQVWNVEDASDVWELISKRDCPVALLRVQPHPISNECDTDLDAARPLLLLVTNDLMNSRGSGIPSRLPNGYNGVVGSPPSFGENYLGNNIVKFYSFRNHTYVRILKFRSAIYSVRCSAQVVAVATASQIYCFDSATLQTTFSVITYPSPPLGPNGLSSGYGPMAVGSRWLAFAPNQPLLPNTGRVSPQHLSPSPGVSPSTSPANGSLVAHYAKESGKQFAAGIVALGDLGYKALSLASQEPGSALQRNSCNHHAEHAGTVHVRDFITKAVVAQFRAHDSPLSALCFDPTGTLLVTASIHGHNINVFRVMPSVNTNGSSHDVTTSHAHLYKLCRGVTNAIIQDITFSEDCHWIVVSSSRGTNHLFCISPFGGMAGPLAHSADVAIEGVAPMHVLPWWCNLGPVKSTQQASSPPPPVVTSSVVSRIKNGNGWRSTVNSAAAVANGRLSGTLGAVSVVFHDGQGQNVDAEANQASLKQQLWALTPSGHLIRYAIRLSGAAEGYHDSVPSADSPKEAMHSRVVVEPLEKWDVSRKPNHLEREEKITDLSVRDLMHQTKSSSVISMASGSDNGREDPTSDEMHRLFLSKAEVQMHHFRPPLWARPQISFHVFDGMGESNDGGEIEIEKFPTRMVEVRKKDLVPVYDRLKTYQFGDDVRERNNLWGNRVSQAGSQSGMIYALIRPDAGGISIQRSSSGSSCGSEGSLGACSNMLQNSLPHAYQDSFPYHQPRMELKQMHEQNKVEDTDLSTTDLSENHNGKLYTRGGENAHKGDLAELDASDNNPDGISNGILINKGGYEHISLFPKVSALQAERGPSSTASMSSEIDQVSYPASRNVGGSGKFDLQDFDGVTEDMESTEDGNSKSEDFGGEQVEDGWEGAMFPFAEGKDPCLPSSFIEKICLH</sequence>
<reference evidence="5" key="1">
    <citation type="submission" date="2021-08" db="EMBL/GenBank/DDBJ databases">
        <title>WGS assembly of Ceratopteris richardii.</title>
        <authorList>
            <person name="Marchant D.B."/>
            <person name="Chen G."/>
            <person name="Jenkins J."/>
            <person name="Shu S."/>
            <person name="Leebens-Mack J."/>
            <person name="Grimwood J."/>
            <person name="Schmutz J."/>
            <person name="Soltis P."/>
            <person name="Soltis D."/>
            <person name="Chen Z.-H."/>
        </authorList>
    </citation>
    <scope>NUCLEOTIDE SEQUENCE</scope>
    <source>
        <strain evidence="5">Whitten #5841</strain>
        <tissue evidence="5">Leaf</tissue>
    </source>
</reference>
<dbReference type="InterPro" id="IPR036322">
    <property type="entry name" value="WD40_repeat_dom_sf"/>
</dbReference>
<dbReference type="GO" id="GO:0042594">
    <property type="term" value="P:response to starvation"/>
    <property type="evidence" value="ECO:0007669"/>
    <property type="project" value="TreeGrafter"/>
</dbReference>
<evidence type="ECO:0000259" key="3">
    <source>
        <dbReference type="Pfam" id="PF12490"/>
    </source>
</evidence>
<dbReference type="InterPro" id="IPR048382">
    <property type="entry name" value="BCAS3_WD40"/>
</dbReference>
<evidence type="ECO:0000256" key="1">
    <source>
        <dbReference type="ARBA" id="ARBA00004329"/>
    </source>
</evidence>
<feature type="region of interest" description="Disordered" evidence="2">
    <location>
        <begin position="935"/>
        <end position="954"/>
    </location>
</feature>
<dbReference type="PANTHER" id="PTHR13268:SF0">
    <property type="entry name" value="BCAS3 MICROTUBULE ASSOCIATED CELL MIGRATION FACTOR"/>
    <property type="match status" value="1"/>
</dbReference>
<dbReference type="SMART" id="SM00320">
    <property type="entry name" value="WD40"/>
    <property type="match status" value="2"/>
</dbReference>
<dbReference type="Pfam" id="PF12490">
    <property type="entry name" value="BCAS3"/>
    <property type="match status" value="1"/>
</dbReference>
<protein>
    <recommendedName>
        <fullName evidence="7">BCAS3 domain-containing protein</fullName>
    </recommendedName>
</protein>
<proteinExistence type="predicted"/>
<dbReference type="OrthoDB" id="25778at2759"/>
<dbReference type="Gene3D" id="2.130.10.10">
    <property type="entry name" value="YVTN repeat-like/Quinoprotein amine dehydrogenase"/>
    <property type="match status" value="1"/>
</dbReference>
<feature type="compositionally biased region" description="Low complexity" evidence="2">
    <location>
        <begin position="278"/>
        <end position="289"/>
    </location>
</feature>
<accession>A0A8T2VII5</accession>
<evidence type="ECO:0000313" key="6">
    <source>
        <dbReference type="Proteomes" id="UP000825935"/>
    </source>
</evidence>
<keyword evidence="6" id="KW-1185">Reference proteome</keyword>
<feature type="region of interest" description="Disordered" evidence="2">
    <location>
        <begin position="269"/>
        <end position="289"/>
    </location>
</feature>
<organism evidence="5 6">
    <name type="scientific">Ceratopteris richardii</name>
    <name type="common">Triangle waterfern</name>
    <dbReference type="NCBI Taxonomy" id="49495"/>
    <lineage>
        <taxon>Eukaryota</taxon>
        <taxon>Viridiplantae</taxon>
        <taxon>Streptophyta</taxon>
        <taxon>Embryophyta</taxon>
        <taxon>Tracheophyta</taxon>
        <taxon>Polypodiopsida</taxon>
        <taxon>Polypodiidae</taxon>
        <taxon>Polypodiales</taxon>
        <taxon>Pteridineae</taxon>
        <taxon>Pteridaceae</taxon>
        <taxon>Parkerioideae</taxon>
        <taxon>Ceratopteris</taxon>
    </lineage>
</organism>
<gene>
    <name evidence="5" type="ORF">KP509_01G007300</name>
</gene>
<dbReference type="EMBL" id="CM035406">
    <property type="protein sequence ID" value="KAH7445405.1"/>
    <property type="molecule type" value="Genomic_DNA"/>
</dbReference>
<evidence type="ECO:0000259" key="4">
    <source>
        <dbReference type="Pfam" id="PF21034"/>
    </source>
</evidence>
<comment type="subcellular location">
    <subcellularLocation>
        <location evidence="1">Preautophagosomal structure</location>
    </subcellularLocation>
</comment>
<dbReference type="OMA" id="VNTFKEW"/>
<dbReference type="PANTHER" id="PTHR13268">
    <property type="entry name" value="BREAST CARCINOMA AMPLIFIED SEQUENCE 3"/>
    <property type="match status" value="1"/>
</dbReference>
<dbReference type="GO" id="GO:0000407">
    <property type="term" value="C:phagophore assembly site"/>
    <property type="evidence" value="ECO:0007669"/>
    <property type="project" value="UniProtKB-SubCell"/>
</dbReference>
<evidence type="ECO:0000313" key="5">
    <source>
        <dbReference type="EMBL" id="KAH7445405.1"/>
    </source>
</evidence>
<dbReference type="Pfam" id="PF21034">
    <property type="entry name" value="BCAS3_WD40"/>
    <property type="match status" value="2"/>
</dbReference>
<feature type="domain" description="BCAS3 WD40" evidence="4">
    <location>
        <begin position="351"/>
        <end position="465"/>
    </location>
</feature>
<dbReference type="InterPro" id="IPR015943">
    <property type="entry name" value="WD40/YVTN_repeat-like_dom_sf"/>
</dbReference>
<feature type="domain" description="BCAS3" evidence="3">
    <location>
        <begin position="602"/>
        <end position="728"/>
    </location>
</feature>